<keyword evidence="1" id="KW-0472">Membrane</keyword>
<evidence type="ECO:0000313" key="3">
    <source>
        <dbReference type="Proteomes" id="UP001529491"/>
    </source>
</evidence>
<dbReference type="Proteomes" id="UP001529491">
    <property type="component" value="Chromosome"/>
</dbReference>
<dbReference type="RefSeq" id="WP_310471660.1">
    <property type="nucleotide sequence ID" value="NZ_CP136522.1"/>
</dbReference>
<keyword evidence="1" id="KW-1133">Transmembrane helix</keyword>
<gene>
    <name evidence="2" type="ORF">RGE70_11870</name>
</gene>
<accession>A0ABZ0JWV8</accession>
<sequence>MAEQNPAANPALASLQDIQLPIEIGNWPFAYGYWLVLLIVCIAFTAAVIGFRKRRQRCAAKRAALVELAALDGSDPLYISHVSEILKRAAMSYCDRNSVAGLSGTQWHDWLTAQVDTAPVELCKLLNMAYQPQALTPTQAALLQKSAAQWLKKALPLKGNNSANATAHPMEAKPC</sequence>
<dbReference type="EMBL" id="CP136522">
    <property type="protein sequence ID" value="WOT04031.1"/>
    <property type="molecule type" value="Genomic_DNA"/>
</dbReference>
<organism evidence="2 3">
    <name type="scientific">Shewanella youngdeokensis</name>
    <dbReference type="NCBI Taxonomy" id="2999068"/>
    <lineage>
        <taxon>Bacteria</taxon>
        <taxon>Pseudomonadati</taxon>
        <taxon>Pseudomonadota</taxon>
        <taxon>Gammaproteobacteria</taxon>
        <taxon>Alteromonadales</taxon>
        <taxon>Shewanellaceae</taxon>
        <taxon>Shewanella</taxon>
    </lineage>
</organism>
<reference evidence="2 3" key="1">
    <citation type="submission" date="2023-10" db="EMBL/GenBank/DDBJ databases">
        <title>Complete genome sequence of Shewanella sp. DAU334.</title>
        <authorList>
            <person name="Lee Y.-S."/>
            <person name="Jeong H.-R."/>
            <person name="Hwang E.-J."/>
            <person name="Choi Y.-L."/>
            <person name="Kim G.-D."/>
        </authorList>
    </citation>
    <scope>NUCLEOTIDE SEQUENCE [LARGE SCALE GENOMIC DNA]</scope>
    <source>
        <strain evidence="2 3">DAU334</strain>
    </source>
</reference>
<dbReference type="Pfam" id="PF14316">
    <property type="entry name" value="DUF4381"/>
    <property type="match status" value="1"/>
</dbReference>
<evidence type="ECO:0000256" key="1">
    <source>
        <dbReference type="SAM" id="Phobius"/>
    </source>
</evidence>
<evidence type="ECO:0000313" key="2">
    <source>
        <dbReference type="EMBL" id="WOT04031.1"/>
    </source>
</evidence>
<protein>
    <submittedName>
        <fullName evidence="2">DUF4381 domain-containing protein</fullName>
    </submittedName>
</protein>
<name>A0ABZ0JWV8_9GAMM</name>
<dbReference type="InterPro" id="IPR025489">
    <property type="entry name" value="DUF4381"/>
</dbReference>
<keyword evidence="3" id="KW-1185">Reference proteome</keyword>
<keyword evidence="1" id="KW-0812">Transmembrane</keyword>
<proteinExistence type="predicted"/>
<feature type="transmembrane region" description="Helical" evidence="1">
    <location>
        <begin position="31"/>
        <end position="51"/>
    </location>
</feature>